<evidence type="ECO:0000313" key="3">
    <source>
        <dbReference type="Proteomes" id="UP001595756"/>
    </source>
</evidence>
<dbReference type="Gene3D" id="3.90.1010.10">
    <property type="match status" value="1"/>
</dbReference>
<dbReference type="Proteomes" id="UP001595756">
    <property type="component" value="Unassembled WGS sequence"/>
</dbReference>
<dbReference type="CDD" id="cd06664">
    <property type="entry name" value="IscU_like"/>
    <property type="match status" value="1"/>
</dbReference>
<protein>
    <submittedName>
        <fullName evidence="2">Iron-sulfur cluster assembly scaffold protein</fullName>
    </submittedName>
</protein>
<feature type="domain" description="NIF system FeS cluster assembly NifU N-terminal" evidence="1">
    <location>
        <begin position="6"/>
        <end position="127"/>
    </location>
</feature>
<dbReference type="PANTHER" id="PTHR10093">
    <property type="entry name" value="IRON-SULFUR CLUSTER ASSEMBLY ENZYME NIFU HOMOLOG"/>
    <property type="match status" value="1"/>
</dbReference>
<dbReference type="RefSeq" id="WP_376812373.1">
    <property type="nucleotide sequence ID" value="NZ_JBHSDY010000004.1"/>
</dbReference>
<dbReference type="Pfam" id="PF01592">
    <property type="entry name" value="NifU_N"/>
    <property type="match status" value="1"/>
</dbReference>
<comment type="caution">
    <text evidence="2">The sequence shown here is derived from an EMBL/GenBank/DDBJ whole genome shotgun (WGS) entry which is preliminary data.</text>
</comment>
<sequence>MAGPSYGPQVLEHYLHPRNVGSFDAHDPRVGTALVGSPELGQILKLQIRVDGATIESACFRAFGSGEAIAAGSLATEWLRGRDLSLALVISSQDIVQALDLPAEKLHCALLAQDAIRAVVADYTDKHPVPEAHHGNHADTTRC</sequence>
<proteinExistence type="predicted"/>
<reference evidence="3" key="1">
    <citation type="journal article" date="2019" name="Int. J. Syst. Evol. Microbiol.">
        <title>The Global Catalogue of Microorganisms (GCM) 10K type strain sequencing project: providing services to taxonomists for standard genome sequencing and annotation.</title>
        <authorList>
            <consortium name="The Broad Institute Genomics Platform"/>
            <consortium name="The Broad Institute Genome Sequencing Center for Infectious Disease"/>
            <person name="Wu L."/>
            <person name="Ma J."/>
        </authorList>
    </citation>
    <scope>NUCLEOTIDE SEQUENCE [LARGE SCALE GENOMIC DNA]</scope>
    <source>
        <strain evidence="3">CGMCC 1.19029</strain>
    </source>
</reference>
<keyword evidence="3" id="KW-1185">Reference proteome</keyword>
<dbReference type="InterPro" id="IPR002871">
    <property type="entry name" value="NIF_FeS_clus_asmbl_NifU_N"/>
</dbReference>
<gene>
    <name evidence="2" type="ORF">ACFO0J_07105</name>
</gene>
<evidence type="ECO:0000259" key="1">
    <source>
        <dbReference type="Pfam" id="PF01592"/>
    </source>
</evidence>
<organism evidence="2 3">
    <name type="scientific">Castellaniella hirudinis</name>
    <dbReference type="NCBI Taxonomy" id="1144617"/>
    <lineage>
        <taxon>Bacteria</taxon>
        <taxon>Pseudomonadati</taxon>
        <taxon>Pseudomonadota</taxon>
        <taxon>Betaproteobacteria</taxon>
        <taxon>Burkholderiales</taxon>
        <taxon>Alcaligenaceae</taxon>
        <taxon>Castellaniella</taxon>
    </lineage>
</organism>
<evidence type="ECO:0000313" key="2">
    <source>
        <dbReference type="EMBL" id="MFC4297806.1"/>
    </source>
</evidence>
<accession>A0ABV8RZP4</accession>
<dbReference type="EMBL" id="JBHSDY010000004">
    <property type="protein sequence ID" value="MFC4297806.1"/>
    <property type="molecule type" value="Genomic_DNA"/>
</dbReference>
<dbReference type="SUPFAM" id="SSF82649">
    <property type="entry name" value="SufE/NifU"/>
    <property type="match status" value="1"/>
</dbReference>
<name>A0ABV8RZP4_9BURK</name>